<dbReference type="Gene3D" id="1.10.287.540">
    <property type="entry name" value="Helix hairpin bin"/>
    <property type="match status" value="1"/>
</dbReference>
<accession>A0A926D6C8</accession>
<evidence type="ECO:0000256" key="1">
    <source>
        <dbReference type="ARBA" id="ARBA00022490"/>
    </source>
</evidence>
<gene>
    <name evidence="3" type="ORF">H8696_09475</name>
</gene>
<dbReference type="AlphaFoldDB" id="A0A926D6C8"/>
<dbReference type="PANTHER" id="PTHR37300">
    <property type="entry name" value="UPF0291 PROTEIN CBO2609/CLC_2481"/>
    <property type="match status" value="1"/>
</dbReference>
<protein>
    <recommendedName>
        <fullName evidence="2">UPF0291 protein H8696_09475</fullName>
    </recommendedName>
</protein>
<dbReference type="Proteomes" id="UP000623172">
    <property type="component" value="Unassembled WGS sequence"/>
</dbReference>
<comment type="caution">
    <text evidence="3">The sequence shown here is derived from an EMBL/GenBank/DDBJ whole genome shotgun (WGS) entry which is preliminary data.</text>
</comment>
<proteinExistence type="inferred from homology"/>
<comment type="subcellular location">
    <subcellularLocation>
        <location evidence="2">Cytoplasm</location>
    </subcellularLocation>
</comment>
<dbReference type="InterPro" id="IPR009242">
    <property type="entry name" value="DUF896"/>
</dbReference>
<dbReference type="PANTHER" id="PTHR37300:SF1">
    <property type="entry name" value="UPF0291 PROTEIN YNZC"/>
    <property type="match status" value="1"/>
</dbReference>
<dbReference type="EMBL" id="JACRSR010000004">
    <property type="protein sequence ID" value="MBC8532076.1"/>
    <property type="molecule type" value="Genomic_DNA"/>
</dbReference>
<keyword evidence="4" id="KW-1185">Reference proteome</keyword>
<dbReference type="GO" id="GO:0005737">
    <property type="term" value="C:cytoplasm"/>
    <property type="evidence" value="ECO:0007669"/>
    <property type="project" value="UniProtKB-SubCell"/>
</dbReference>
<comment type="similarity">
    <text evidence="2">Belongs to the UPF0291 family.</text>
</comment>
<evidence type="ECO:0000256" key="2">
    <source>
        <dbReference type="HAMAP-Rule" id="MF_01103"/>
    </source>
</evidence>
<evidence type="ECO:0000313" key="3">
    <source>
        <dbReference type="EMBL" id="MBC8532076.1"/>
    </source>
</evidence>
<evidence type="ECO:0000313" key="4">
    <source>
        <dbReference type="Proteomes" id="UP000623172"/>
    </source>
</evidence>
<dbReference type="HAMAP" id="MF_01103">
    <property type="entry name" value="UPF0291"/>
    <property type="match status" value="1"/>
</dbReference>
<reference evidence="3" key="1">
    <citation type="submission" date="2020-08" db="EMBL/GenBank/DDBJ databases">
        <title>Genome public.</title>
        <authorList>
            <person name="Liu C."/>
            <person name="Sun Q."/>
        </authorList>
    </citation>
    <scope>NUCLEOTIDE SEQUENCE</scope>
    <source>
        <strain evidence="3">NSJ-53</strain>
    </source>
</reference>
<sequence length="70" mass="8272">MIAADKIERINLLARKKRTMGLTEQELEEQAKLRQEYLQAFRADFTKILETVKIEDEQGKILPLRRKNEA</sequence>
<keyword evidence="1 2" id="KW-0963">Cytoplasm</keyword>
<dbReference type="Pfam" id="PF05979">
    <property type="entry name" value="DUF896"/>
    <property type="match status" value="1"/>
</dbReference>
<dbReference type="SUPFAM" id="SSF158221">
    <property type="entry name" value="YnzC-like"/>
    <property type="match status" value="1"/>
</dbReference>
<name>A0A926D6C8_9FIRM</name>
<organism evidence="3 4">
    <name type="scientific">Gehongia tenuis</name>
    <dbReference type="NCBI Taxonomy" id="2763655"/>
    <lineage>
        <taxon>Bacteria</taxon>
        <taxon>Bacillati</taxon>
        <taxon>Bacillota</taxon>
        <taxon>Clostridia</taxon>
        <taxon>Christensenellales</taxon>
        <taxon>Christensenellaceae</taxon>
        <taxon>Gehongia</taxon>
    </lineage>
</organism>